<protein>
    <submittedName>
        <fullName evidence="2">Uncharacterized protein</fullName>
    </submittedName>
</protein>
<organism evidence="2 3">
    <name type="scientific">Nepenthes gracilis</name>
    <name type="common">Slender pitcher plant</name>
    <dbReference type="NCBI Taxonomy" id="150966"/>
    <lineage>
        <taxon>Eukaryota</taxon>
        <taxon>Viridiplantae</taxon>
        <taxon>Streptophyta</taxon>
        <taxon>Embryophyta</taxon>
        <taxon>Tracheophyta</taxon>
        <taxon>Spermatophyta</taxon>
        <taxon>Magnoliopsida</taxon>
        <taxon>eudicotyledons</taxon>
        <taxon>Gunneridae</taxon>
        <taxon>Pentapetalae</taxon>
        <taxon>Caryophyllales</taxon>
        <taxon>Nepenthaceae</taxon>
        <taxon>Nepenthes</taxon>
    </lineage>
</organism>
<reference evidence="2" key="1">
    <citation type="submission" date="2023-05" db="EMBL/GenBank/DDBJ databases">
        <title>Nepenthes gracilis genome sequencing.</title>
        <authorList>
            <person name="Fukushima K."/>
        </authorList>
    </citation>
    <scope>NUCLEOTIDE SEQUENCE</scope>
    <source>
        <strain evidence="2">SING2019-196</strain>
    </source>
</reference>
<evidence type="ECO:0000313" key="3">
    <source>
        <dbReference type="Proteomes" id="UP001279734"/>
    </source>
</evidence>
<dbReference type="EMBL" id="BSYO01000003">
    <property type="protein sequence ID" value="GMH02192.1"/>
    <property type="molecule type" value="Genomic_DNA"/>
</dbReference>
<accession>A0AAD3S0M6</accession>
<dbReference type="AlphaFoldDB" id="A0AAD3S0M6"/>
<comment type="caution">
    <text evidence="2">The sequence shown here is derived from an EMBL/GenBank/DDBJ whole genome shotgun (WGS) entry which is preliminary data.</text>
</comment>
<dbReference type="Proteomes" id="UP001279734">
    <property type="component" value="Unassembled WGS sequence"/>
</dbReference>
<evidence type="ECO:0000256" key="1">
    <source>
        <dbReference type="SAM" id="MobiDB-lite"/>
    </source>
</evidence>
<proteinExistence type="predicted"/>
<feature type="compositionally biased region" description="Polar residues" evidence="1">
    <location>
        <begin position="57"/>
        <end position="68"/>
    </location>
</feature>
<name>A0AAD3S0M6_NEPGR</name>
<sequence length="80" mass="8768">MQLSSFTGHYRQTKANGILNANKDDILSDKRHCNPIRLMKCPRESPVIPKNSKSIGQVIAQPQSSHQIPTPAASKSAESI</sequence>
<keyword evidence="3" id="KW-1185">Reference proteome</keyword>
<feature type="region of interest" description="Disordered" evidence="1">
    <location>
        <begin position="57"/>
        <end position="80"/>
    </location>
</feature>
<evidence type="ECO:0000313" key="2">
    <source>
        <dbReference type="EMBL" id="GMH02192.1"/>
    </source>
</evidence>
<gene>
    <name evidence="2" type="ORF">Nepgr_004031</name>
</gene>